<sequence length="217" mass="23665">MSDEKTVYLVDDDPGVLKSLGRLLQSDGLAVRAFQSAGEFLAQHDPALAGCIVLDMRLPDLGGLALQQALLASGCERPVVFMTGFGDVADSVQAMKAGAVDFLTKPCDDDELLRAVHGAIARDEERRRVSDELQRIRGRMALLTPREHEVMQQVVDGRMNKQIAADLGVAEKTIKVHRARAMVKMGASSLADLVRKTFELEVGAVVEGHDRPGRRQH</sequence>
<dbReference type="Pfam" id="PF00196">
    <property type="entry name" value="GerE"/>
    <property type="match status" value="1"/>
</dbReference>
<reference evidence="7 8" key="1">
    <citation type="submission" date="2022-08" db="EMBL/GenBank/DDBJ databases">
        <title>Reclassification of Massilia species as members of the genera Telluria, Duganella, Pseudoduganella, Mokoshia gen. nov. and Zemynaea gen. nov. using orthogonal and non-orthogonal genome-based approaches.</title>
        <authorList>
            <person name="Bowman J.P."/>
        </authorList>
    </citation>
    <scope>NUCLEOTIDE SEQUENCE [LARGE SCALE GENOMIC DNA]</scope>
    <source>
        <strain evidence="7 8">JCM 31605</strain>
    </source>
</reference>
<evidence type="ECO:0000313" key="7">
    <source>
        <dbReference type="EMBL" id="MCS0807993.1"/>
    </source>
</evidence>
<dbReference type="Pfam" id="PF00072">
    <property type="entry name" value="Response_reg"/>
    <property type="match status" value="1"/>
</dbReference>
<feature type="domain" description="Response regulatory" evidence="6">
    <location>
        <begin position="6"/>
        <end position="120"/>
    </location>
</feature>
<evidence type="ECO:0000313" key="8">
    <source>
        <dbReference type="Proteomes" id="UP001206126"/>
    </source>
</evidence>
<dbReference type="PROSITE" id="PS50043">
    <property type="entry name" value="HTH_LUXR_2"/>
    <property type="match status" value="1"/>
</dbReference>
<proteinExistence type="predicted"/>
<dbReference type="CDD" id="cd06170">
    <property type="entry name" value="LuxR_C_like"/>
    <property type="match status" value="1"/>
</dbReference>
<dbReference type="PANTHER" id="PTHR44688">
    <property type="entry name" value="DNA-BINDING TRANSCRIPTIONAL ACTIVATOR DEVR_DOSR"/>
    <property type="match status" value="1"/>
</dbReference>
<organism evidence="7 8">
    <name type="scientific">Massilia agilis</name>
    <dbReference type="NCBI Taxonomy" id="1811226"/>
    <lineage>
        <taxon>Bacteria</taxon>
        <taxon>Pseudomonadati</taxon>
        <taxon>Pseudomonadota</taxon>
        <taxon>Betaproteobacteria</taxon>
        <taxon>Burkholderiales</taxon>
        <taxon>Oxalobacteraceae</taxon>
        <taxon>Telluria group</taxon>
        <taxon>Massilia</taxon>
    </lineage>
</organism>
<dbReference type="PROSITE" id="PS50110">
    <property type="entry name" value="RESPONSE_REGULATORY"/>
    <property type="match status" value="1"/>
</dbReference>
<comment type="caution">
    <text evidence="7">The sequence shown here is derived from an EMBL/GenBank/DDBJ whole genome shotgun (WGS) entry which is preliminary data.</text>
</comment>
<keyword evidence="4" id="KW-0597">Phosphoprotein</keyword>
<dbReference type="Gene3D" id="3.40.50.2300">
    <property type="match status" value="1"/>
</dbReference>
<dbReference type="InterPro" id="IPR036388">
    <property type="entry name" value="WH-like_DNA-bd_sf"/>
</dbReference>
<evidence type="ECO:0000259" key="5">
    <source>
        <dbReference type="PROSITE" id="PS50043"/>
    </source>
</evidence>
<dbReference type="SMART" id="SM00421">
    <property type="entry name" value="HTH_LUXR"/>
    <property type="match status" value="1"/>
</dbReference>
<keyword evidence="8" id="KW-1185">Reference proteome</keyword>
<keyword evidence="2" id="KW-0238">DNA-binding</keyword>
<feature type="domain" description="HTH luxR-type" evidence="5">
    <location>
        <begin position="136"/>
        <end position="201"/>
    </location>
</feature>
<dbReference type="PRINTS" id="PR00038">
    <property type="entry name" value="HTHLUXR"/>
</dbReference>
<feature type="modified residue" description="4-aspartylphosphate" evidence="4">
    <location>
        <position position="55"/>
    </location>
</feature>
<dbReference type="Proteomes" id="UP001206126">
    <property type="component" value="Unassembled WGS sequence"/>
</dbReference>
<dbReference type="EMBL" id="JANUHB010000002">
    <property type="protein sequence ID" value="MCS0807993.1"/>
    <property type="molecule type" value="Genomic_DNA"/>
</dbReference>
<dbReference type="Gene3D" id="1.10.10.10">
    <property type="entry name" value="Winged helix-like DNA-binding domain superfamily/Winged helix DNA-binding domain"/>
    <property type="match status" value="1"/>
</dbReference>
<dbReference type="PANTHER" id="PTHR44688:SF16">
    <property type="entry name" value="DNA-BINDING TRANSCRIPTIONAL ACTIVATOR DEVR_DOSR"/>
    <property type="match status" value="1"/>
</dbReference>
<evidence type="ECO:0000256" key="3">
    <source>
        <dbReference type="ARBA" id="ARBA00023163"/>
    </source>
</evidence>
<dbReference type="InterPro" id="IPR001789">
    <property type="entry name" value="Sig_transdc_resp-reg_receiver"/>
</dbReference>
<dbReference type="PROSITE" id="PS00622">
    <property type="entry name" value="HTH_LUXR_1"/>
    <property type="match status" value="1"/>
</dbReference>
<keyword evidence="3" id="KW-0804">Transcription</keyword>
<gene>
    <name evidence="7" type="ORF">NX774_08675</name>
</gene>
<dbReference type="CDD" id="cd17537">
    <property type="entry name" value="REC_FixJ"/>
    <property type="match status" value="1"/>
</dbReference>
<dbReference type="SUPFAM" id="SSF52172">
    <property type="entry name" value="CheY-like"/>
    <property type="match status" value="1"/>
</dbReference>
<evidence type="ECO:0000256" key="2">
    <source>
        <dbReference type="ARBA" id="ARBA00023125"/>
    </source>
</evidence>
<evidence type="ECO:0000259" key="6">
    <source>
        <dbReference type="PROSITE" id="PS50110"/>
    </source>
</evidence>
<evidence type="ECO:0000256" key="1">
    <source>
        <dbReference type="ARBA" id="ARBA00023015"/>
    </source>
</evidence>
<dbReference type="InterPro" id="IPR000792">
    <property type="entry name" value="Tscrpt_reg_LuxR_C"/>
</dbReference>
<name>A0ABT2DC51_9BURK</name>
<dbReference type="InterPro" id="IPR011006">
    <property type="entry name" value="CheY-like_superfamily"/>
</dbReference>
<dbReference type="SMART" id="SM00448">
    <property type="entry name" value="REC"/>
    <property type="match status" value="1"/>
</dbReference>
<dbReference type="RefSeq" id="WP_258821776.1">
    <property type="nucleotide sequence ID" value="NZ_JANUHB010000002.1"/>
</dbReference>
<evidence type="ECO:0000256" key="4">
    <source>
        <dbReference type="PROSITE-ProRule" id="PRU00169"/>
    </source>
</evidence>
<accession>A0ABT2DC51</accession>
<keyword evidence="1" id="KW-0805">Transcription regulation</keyword>
<protein>
    <submittedName>
        <fullName evidence="7">Response regulator</fullName>
    </submittedName>
</protein>